<dbReference type="PANTHER" id="PTHR33619:SF3">
    <property type="entry name" value="POLYSACCHARIDE EXPORT PROTEIN GFCE-RELATED"/>
    <property type="match status" value="1"/>
</dbReference>
<evidence type="ECO:0000313" key="3">
    <source>
        <dbReference type="EMBL" id="QPG58640.1"/>
    </source>
</evidence>
<dbReference type="Proteomes" id="UP000316416">
    <property type="component" value="Chromosome"/>
</dbReference>
<accession>A0ABX6V895</accession>
<dbReference type="RefSeq" id="WP_142874259.1">
    <property type="nucleotide sequence ID" value="NZ_CP045503.2"/>
</dbReference>
<keyword evidence="1" id="KW-0732">Signal</keyword>
<evidence type="ECO:0000256" key="1">
    <source>
        <dbReference type="ARBA" id="ARBA00022729"/>
    </source>
</evidence>
<organism evidence="3 4">
    <name type="scientific">Shewanella eurypsychrophilus</name>
    <dbReference type="NCBI Taxonomy" id="2593656"/>
    <lineage>
        <taxon>Bacteria</taxon>
        <taxon>Pseudomonadati</taxon>
        <taxon>Pseudomonadota</taxon>
        <taxon>Gammaproteobacteria</taxon>
        <taxon>Alteromonadales</taxon>
        <taxon>Shewanellaceae</taxon>
        <taxon>Shewanella</taxon>
    </lineage>
</organism>
<dbReference type="Gene3D" id="3.30.1950.10">
    <property type="entry name" value="wza like domain"/>
    <property type="match status" value="1"/>
</dbReference>
<evidence type="ECO:0000259" key="2">
    <source>
        <dbReference type="Pfam" id="PF02563"/>
    </source>
</evidence>
<sequence length="420" mass="45291">MDKLDSSTIKGLTIFLALNLAACVTPALIKSDKWNICNSSEQTDSIKAQTCHYFGRHTPYQRKRVSKQYASSSVSINTSPLTASTALIDATLEKQAFGNLKLSKGDKLNIGILNGEEFSSDVEVNADGYIYLPYLAAIKAQGLSFSQLKLNIEKQLIHEQLMLSGTIRISVLPLRWAPIEITVSGAVFEPGLHLINHKSDTELKDDANSHTGDQASERSIPAALRASGGISPDADLENIIVTRGTNKMSLDLSGVINGNPVPQLTLMANDHIHVPQKDIFNDELARPSQITAPGIRVFISNLTQPASSNSQSAVDTDATRFPYGTRLLTGAIGGNCVGGAQSTNASRYILLITKNPMTKQVDVIERSIDSLIAQSWQPQMNPILLPGDGIACYDSGVTNLREIARTITEIIVPATLLGVL</sequence>
<feature type="domain" description="Polysaccharide export protein N-terminal" evidence="2">
    <location>
        <begin position="99"/>
        <end position="160"/>
    </location>
</feature>
<dbReference type="InterPro" id="IPR003715">
    <property type="entry name" value="Poly_export_N"/>
</dbReference>
<evidence type="ECO:0000313" key="4">
    <source>
        <dbReference type="Proteomes" id="UP000316416"/>
    </source>
</evidence>
<name>A0ABX6V895_9GAMM</name>
<protein>
    <submittedName>
        <fullName evidence="3">Polysaccharide biosynthesis/export family protein</fullName>
    </submittedName>
</protein>
<gene>
    <name evidence="3" type="ORF">FM038_015370</name>
</gene>
<dbReference type="Pfam" id="PF02563">
    <property type="entry name" value="Poly_export"/>
    <property type="match status" value="1"/>
</dbReference>
<dbReference type="Gene3D" id="3.10.560.10">
    <property type="entry name" value="Outer membrane lipoprotein wza domain like"/>
    <property type="match status" value="1"/>
</dbReference>
<proteinExistence type="predicted"/>
<dbReference type="PANTHER" id="PTHR33619">
    <property type="entry name" value="POLYSACCHARIDE EXPORT PROTEIN GFCE-RELATED"/>
    <property type="match status" value="1"/>
</dbReference>
<reference evidence="3" key="1">
    <citation type="submission" date="2021-07" db="EMBL/GenBank/DDBJ databases">
        <title>Shewanella sp. YLB-07 whole genome sequence.</title>
        <authorList>
            <person name="Yu L."/>
        </authorList>
    </citation>
    <scope>NUCLEOTIDE SEQUENCE</scope>
    <source>
        <strain evidence="3">YLB-08</strain>
    </source>
</reference>
<dbReference type="EMBL" id="CP045503">
    <property type="protein sequence ID" value="QPG58640.1"/>
    <property type="molecule type" value="Genomic_DNA"/>
</dbReference>
<keyword evidence="4" id="KW-1185">Reference proteome</keyword>
<dbReference type="InterPro" id="IPR049712">
    <property type="entry name" value="Poly_export"/>
</dbReference>